<dbReference type="AlphaFoldDB" id="A0A1I7ZNJ0"/>
<evidence type="ECO:0000313" key="2">
    <source>
        <dbReference type="WBParaSite" id="L893_g28244.t1"/>
    </source>
</evidence>
<keyword evidence="1" id="KW-1185">Reference proteome</keyword>
<proteinExistence type="predicted"/>
<sequence length="578" mass="65036">MSFPASPDGCKRYTGVVIASRLEGPIVGAVYVPHGQRGQVFLMPYSLFLVDMKQAAENNWSKSRVDCVETSYSFGDCLTFDGNELGFILQIVGRSPTSWEPTCFGNVLALKTTAVVSDNGRIWSPEFGILGFVGHGLLPLHDVPMKAFVQCDYSIMDPFAAHFALYKFVDVDIGNMVLVHDTPWQRAKQMFQPPPLLHDDESNSDEVAYDQVQGLREATKPGGELIRPLWNLEGVLFPEFIYARAHPNRLYRRTRLDGPLQPGTLVRFNAIYSDIHNSWITFNVDRNRSVNQPMYVRNLNILPSSNIMVMFPVTYINSKLTMSADLKTAYEVPGMYENPHLGYVSDRRGVIATLTELPKTNTFKATIMFGGFVPNVIANFETLNLLEEFKKEFDLHYRAKLNSRGYIVANEIICPRFLTAKFNVHFSHNLSNGTCVDFRADINVQFIDRATYEVCYLQPASSGNTEKYPLDTMRVDGDMGIICMVYPMKICPSLDAWVSPLLGVVEDVCQILDEPGSQGNAGNVVVVRRDHQFSQCSSLFYIYSLAPRHYNNAEFMESFVRATSRIVATLAAKADQED</sequence>
<reference evidence="2" key="1">
    <citation type="submission" date="2016-11" db="UniProtKB">
        <authorList>
            <consortium name="WormBaseParasite"/>
        </authorList>
    </citation>
    <scope>IDENTIFICATION</scope>
</reference>
<name>A0A1I7ZNJ0_9BILA</name>
<dbReference type="Proteomes" id="UP000095287">
    <property type="component" value="Unplaced"/>
</dbReference>
<dbReference type="WBParaSite" id="L893_g28244.t1">
    <property type="protein sequence ID" value="L893_g28244.t1"/>
    <property type="gene ID" value="L893_g28244"/>
</dbReference>
<organism evidence="1 2">
    <name type="scientific">Steinernema glaseri</name>
    <dbReference type="NCBI Taxonomy" id="37863"/>
    <lineage>
        <taxon>Eukaryota</taxon>
        <taxon>Metazoa</taxon>
        <taxon>Ecdysozoa</taxon>
        <taxon>Nematoda</taxon>
        <taxon>Chromadorea</taxon>
        <taxon>Rhabditida</taxon>
        <taxon>Tylenchina</taxon>
        <taxon>Panagrolaimomorpha</taxon>
        <taxon>Strongyloidoidea</taxon>
        <taxon>Steinernematidae</taxon>
        <taxon>Steinernema</taxon>
    </lineage>
</organism>
<protein>
    <submittedName>
        <fullName evidence="2">Major capsid protein</fullName>
    </submittedName>
</protein>
<evidence type="ECO:0000313" key="1">
    <source>
        <dbReference type="Proteomes" id="UP000095287"/>
    </source>
</evidence>
<accession>A0A1I7ZNJ0</accession>